<feature type="compositionally biased region" description="Basic and acidic residues" evidence="1">
    <location>
        <begin position="12"/>
        <end position="22"/>
    </location>
</feature>
<comment type="caution">
    <text evidence="2">The sequence shown here is derived from an EMBL/GenBank/DDBJ whole genome shotgun (WGS) entry which is preliminary data.</text>
</comment>
<dbReference type="AlphaFoldDB" id="A0A6A5BES9"/>
<feature type="region of interest" description="Disordered" evidence="1">
    <location>
        <begin position="391"/>
        <end position="427"/>
    </location>
</feature>
<dbReference type="VEuPathDB" id="AmoebaDB:FDP41_008610"/>
<feature type="compositionally biased region" description="Low complexity" evidence="1">
    <location>
        <begin position="54"/>
        <end position="71"/>
    </location>
</feature>
<organism evidence="2 3">
    <name type="scientific">Naegleria fowleri</name>
    <name type="common">Brain eating amoeba</name>
    <dbReference type="NCBI Taxonomy" id="5763"/>
    <lineage>
        <taxon>Eukaryota</taxon>
        <taxon>Discoba</taxon>
        <taxon>Heterolobosea</taxon>
        <taxon>Tetramitia</taxon>
        <taxon>Eutetramitia</taxon>
        <taxon>Vahlkampfiidae</taxon>
        <taxon>Naegleria</taxon>
    </lineage>
</organism>
<evidence type="ECO:0000313" key="2">
    <source>
        <dbReference type="EMBL" id="KAF0973106.1"/>
    </source>
</evidence>
<feature type="compositionally biased region" description="Polar residues" evidence="1">
    <location>
        <begin position="296"/>
        <end position="309"/>
    </location>
</feature>
<dbReference type="RefSeq" id="XP_044557819.1">
    <property type="nucleotide sequence ID" value="XM_044712483.1"/>
</dbReference>
<keyword evidence="3" id="KW-1185">Reference proteome</keyword>
<dbReference type="VEuPathDB" id="AmoebaDB:NF0050300"/>
<proteinExistence type="predicted"/>
<feature type="compositionally biased region" description="Basic and acidic residues" evidence="1">
    <location>
        <begin position="399"/>
        <end position="419"/>
    </location>
</feature>
<feature type="compositionally biased region" description="Low complexity" evidence="1">
    <location>
        <begin position="232"/>
        <end position="254"/>
    </location>
</feature>
<feature type="region of interest" description="Disordered" evidence="1">
    <location>
        <begin position="293"/>
        <end position="315"/>
    </location>
</feature>
<dbReference type="EMBL" id="VFQX01000062">
    <property type="protein sequence ID" value="KAF0973106.1"/>
    <property type="molecule type" value="Genomic_DNA"/>
</dbReference>
<dbReference type="OrthoDB" id="10638870at2759"/>
<feature type="region of interest" description="Disordered" evidence="1">
    <location>
        <begin position="1"/>
        <end position="33"/>
    </location>
</feature>
<evidence type="ECO:0000256" key="1">
    <source>
        <dbReference type="SAM" id="MobiDB-lite"/>
    </source>
</evidence>
<protein>
    <submittedName>
        <fullName evidence="2">Uncharacterized protein</fullName>
    </submittedName>
</protein>
<reference evidence="2 3" key="1">
    <citation type="journal article" date="2019" name="Sci. Rep.">
        <title>Nanopore sequencing improves the draft genome of the human pathogenic amoeba Naegleria fowleri.</title>
        <authorList>
            <person name="Liechti N."/>
            <person name="Schurch N."/>
            <person name="Bruggmann R."/>
            <person name="Wittwer M."/>
        </authorList>
    </citation>
    <scope>NUCLEOTIDE SEQUENCE [LARGE SCALE GENOMIC DNA]</scope>
    <source>
        <strain evidence="2 3">ATCC 30894</strain>
    </source>
</reference>
<feature type="region of interest" description="Disordered" evidence="1">
    <location>
        <begin position="54"/>
        <end position="91"/>
    </location>
</feature>
<dbReference type="GeneID" id="68115828"/>
<sequence>MGGINSVAIRSTPHDDDGKLDLENNYNNNNSNFHSRALEGEEAERALQRALFIGTTNTNTSTNSTTTTDSSPAPPHHHTHRSGSVASEGSPKSIPIWLDNTTTCYFPNRNNKRSSFLPQQRSFCTTKSTQKPALLCKRESESTLKSSVESTFNTDSISLNGSKRSHSAIGLSLYEKSLLTRELKASMNDHFQPQKQQMVESASMLHSSVSTSSFLSSSDHNRNSPKKAANGPQNSSSQDYDSDTSTSSSSCTNSPPQPLFLKYYVKKNNGVVSTQQGDSCADDLYDYGKSEKNQRNFRSQSLPNTNTEPGSPIRPMKKVNSDNFGCDFLPIIVTPPPSSPELTSSTPPFRSVSQELQQAKREKRARRKKKLLEQQLIHEQQQQLLERSMNMKSTIRSSSEIKLKDSPNSKKNNHADPAHQTHCTLPSIFEKVLSQTRN</sequence>
<evidence type="ECO:0000313" key="3">
    <source>
        <dbReference type="Proteomes" id="UP000444721"/>
    </source>
</evidence>
<dbReference type="Proteomes" id="UP000444721">
    <property type="component" value="Unassembled WGS sequence"/>
</dbReference>
<dbReference type="VEuPathDB" id="AmoebaDB:NfTy_086680"/>
<feature type="region of interest" description="Disordered" evidence="1">
    <location>
        <begin position="210"/>
        <end position="254"/>
    </location>
</feature>
<accession>A0A6A5BES9</accession>
<name>A0A6A5BES9_NAEFO</name>
<gene>
    <name evidence="2" type="ORF">FDP41_008610</name>
</gene>